<proteinExistence type="predicted"/>
<dbReference type="OrthoDB" id="5318244at2"/>
<dbReference type="RefSeq" id="WP_084121591.1">
    <property type="nucleotide sequence ID" value="NZ_LT838813.1"/>
</dbReference>
<accession>A0A1W2H889</accession>
<organism evidence="1 2">
    <name type="scientific">Aquiflexum balticum DSM 16537</name>
    <dbReference type="NCBI Taxonomy" id="758820"/>
    <lineage>
        <taxon>Bacteria</taxon>
        <taxon>Pseudomonadati</taxon>
        <taxon>Bacteroidota</taxon>
        <taxon>Cytophagia</taxon>
        <taxon>Cytophagales</taxon>
        <taxon>Cyclobacteriaceae</taxon>
        <taxon>Aquiflexum</taxon>
    </lineage>
</organism>
<name>A0A1W2H889_9BACT</name>
<reference evidence="2" key="1">
    <citation type="submission" date="2017-04" db="EMBL/GenBank/DDBJ databases">
        <authorList>
            <person name="Varghese N."/>
            <person name="Submissions S."/>
        </authorList>
    </citation>
    <scope>NUCLEOTIDE SEQUENCE [LARGE SCALE GENOMIC DNA]</scope>
    <source>
        <strain evidence="2">DSM 16537</strain>
    </source>
</reference>
<dbReference type="NCBIfam" id="TIGR04474">
    <property type="entry name" value="tcm_partner"/>
    <property type="match status" value="1"/>
</dbReference>
<gene>
    <name evidence="1" type="ORF">SAMN00777080_3440</name>
</gene>
<dbReference type="Proteomes" id="UP000192333">
    <property type="component" value="Chromosome I"/>
</dbReference>
<evidence type="ECO:0000313" key="2">
    <source>
        <dbReference type="Proteomes" id="UP000192333"/>
    </source>
</evidence>
<sequence length="366" mass="42479">MGIKDLHEKPFDQGTITKLEIFEDYTQAWLPTFVMSGFGTVCIIGFFAGKGYDKNGIEGSPIRILKKILDHAEIILQKRTKIYLKLNEYKKPKFIELQNACNCFIKEKPILKSFVEIEYSNLEFEKAFEKYYSDIIKHPSRVFLDQNGVKFLKLDTINKLEKSKRTDFLFFVSTSYFKRFDETPEFKQSIDFDIEDLKKNPYQFIHRNLIGAIKNKLPSNSNLQLYPFSIKKRSGIYGLVFGASHQLAVNKFLEIVWKKSGLNGEANFDIEDDLSKAQLGIFDQPKLTKIQSFQRDLRDNILSKKITDNKSVIDYTLSKGHIGSHAREEIIRMKKENLIDYEGNNPLISYDSAIKNQKLVIFSVKK</sequence>
<protein>
    <submittedName>
        <fullName evidence="1">Three-Cys-motif partner protein</fullName>
    </submittedName>
</protein>
<keyword evidence="2" id="KW-1185">Reference proteome</keyword>
<dbReference type="AlphaFoldDB" id="A0A1W2H889"/>
<dbReference type="InterPro" id="IPR031009">
    <property type="entry name" value="Tcm_partner"/>
</dbReference>
<evidence type="ECO:0000313" key="1">
    <source>
        <dbReference type="EMBL" id="SMD44806.1"/>
    </source>
</evidence>
<dbReference type="STRING" id="758820.SAMN00777080_3440"/>
<dbReference type="EMBL" id="LT838813">
    <property type="protein sequence ID" value="SMD44806.1"/>
    <property type="molecule type" value="Genomic_DNA"/>
</dbReference>